<organism evidence="1 2">
    <name type="scientific">Rhizophagus irregularis</name>
    <dbReference type="NCBI Taxonomy" id="588596"/>
    <lineage>
        <taxon>Eukaryota</taxon>
        <taxon>Fungi</taxon>
        <taxon>Fungi incertae sedis</taxon>
        <taxon>Mucoromycota</taxon>
        <taxon>Glomeromycotina</taxon>
        <taxon>Glomeromycetes</taxon>
        <taxon>Glomerales</taxon>
        <taxon>Glomeraceae</taxon>
        <taxon>Rhizophagus</taxon>
    </lineage>
</organism>
<dbReference type="AlphaFoldDB" id="A0A2I1F1M4"/>
<comment type="caution">
    <text evidence="1">The sequence shown here is derived from an EMBL/GenBank/DDBJ whole genome shotgun (WGS) entry which is preliminary data.</text>
</comment>
<accession>A0A2I1F1M4</accession>
<reference evidence="1 2" key="1">
    <citation type="submission" date="2017-10" db="EMBL/GenBank/DDBJ databases">
        <title>Extensive intraspecific genome diversity in a model arbuscular mycorrhizal fungus.</title>
        <authorList>
            <person name="Chen E.C.H."/>
            <person name="Morin E."/>
            <person name="Baudet D."/>
            <person name="Noel J."/>
            <person name="Ndikumana S."/>
            <person name="Charron P."/>
            <person name="St-Onge C."/>
            <person name="Giorgi J."/>
            <person name="Grigoriev I.V."/>
            <person name="Roux C."/>
            <person name="Martin F.M."/>
            <person name="Corradi N."/>
        </authorList>
    </citation>
    <scope>NUCLEOTIDE SEQUENCE [LARGE SCALE GENOMIC DNA]</scope>
    <source>
        <strain evidence="1 2">A1</strain>
    </source>
</reference>
<reference evidence="1 2" key="2">
    <citation type="submission" date="2017-10" db="EMBL/GenBank/DDBJ databases">
        <title>Genome analyses suggest a sexual origin of heterokaryosis in a supposedly ancient asexual fungus.</title>
        <authorList>
            <person name="Corradi N."/>
            <person name="Sedzielewska K."/>
            <person name="Noel J."/>
            <person name="Charron P."/>
            <person name="Farinelli L."/>
            <person name="Marton T."/>
            <person name="Kruger M."/>
            <person name="Pelin A."/>
            <person name="Brachmann A."/>
            <person name="Corradi N."/>
        </authorList>
    </citation>
    <scope>NUCLEOTIDE SEQUENCE [LARGE SCALE GENOMIC DNA]</scope>
    <source>
        <strain evidence="1 2">A1</strain>
    </source>
</reference>
<protein>
    <submittedName>
        <fullName evidence="1">Uncharacterized protein</fullName>
    </submittedName>
</protein>
<evidence type="ECO:0000313" key="2">
    <source>
        <dbReference type="Proteomes" id="UP000232688"/>
    </source>
</evidence>
<gene>
    <name evidence="1" type="ORF">RhiirA1_479578</name>
</gene>
<dbReference type="EMBL" id="LLXH01004396">
    <property type="protein sequence ID" value="PKC53298.1"/>
    <property type="molecule type" value="Genomic_DNA"/>
</dbReference>
<dbReference type="Proteomes" id="UP000232688">
    <property type="component" value="Unassembled WGS sequence"/>
</dbReference>
<sequence>MINNSIFLQFEEKDDKIDNKTKPLTLKISNHKIQVLIIKSFFDLKNIDLNNSINDNSKNKMKSDYNIKELT</sequence>
<dbReference type="VEuPathDB" id="FungiDB:RhiirA1_479578"/>
<proteinExistence type="predicted"/>
<evidence type="ECO:0000313" key="1">
    <source>
        <dbReference type="EMBL" id="PKC53298.1"/>
    </source>
</evidence>
<name>A0A2I1F1M4_9GLOM</name>